<accession>A0A1D2AEJ8</accession>
<proteinExistence type="predicted"/>
<dbReference type="PANTHER" id="PTHR37204">
    <property type="entry name" value="TRANSMEMBRANE PROTEIN"/>
    <property type="match status" value="1"/>
</dbReference>
<gene>
    <name evidence="1" type="ORF">g.908</name>
</gene>
<name>A0A1D2AEJ8_AUXPR</name>
<reference evidence="1" key="1">
    <citation type="submission" date="2015-08" db="EMBL/GenBank/DDBJ databases">
        <authorList>
            <person name="Babu N.S."/>
            <person name="Beckwith C.J."/>
            <person name="Beseler K.G."/>
            <person name="Brison A."/>
            <person name="Carone J.V."/>
            <person name="Caskin T.P."/>
            <person name="Diamond M."/>
            <person name="Durham M.E."/>
            <person name="Foxe J.M."/>
            <person name="Go M."/>
            <person name="Henderson B.A."/>
            <person name="Jones I.B."/>
            <person name="McGettigan J.A."/>
            <person name="Micheletti S.J."/>
            <person name="Nasrallah M.E."/>
            <person name="Ortiz D."/>
            <person name="Piller C.R."/>
            <person name="Privatt S.R."/>
            <person name="Schneider S.L."/>
            <person name="Sharp S."/>
            <person name="Smith T.C."/>
            <person name="Stanton J.D."/>
            <person name="Ullery H.E."/>
            <person name="Wilson R.J."/>
            <person name="Serrano M.G."/>
            <person name="Buck G."/>
            <person name="Lee V."/>
            <person name="Wang Y."/>
            <person name="Carvalho R."/>
            <person name="Voegtly L."/>
            <person name="Shi R."/>
            <person name="Duckworth R."/>
            <person name="Johnson A."/>
            <person name="Loviza R."/>
            <person name="Walstead R."/>
            <person name="Shah Z."/>
            <person name="Kiflezghi M."/>
            <person name="Wade K."/>
            <person name="Ball S.L."/>
            <person name="Bradley K.W."/>
            <person name="Asai D.J."/>
            <person name="Bowman C.A."/>
            <person name="Russell D.A."/>
            <person name="Pope W.H."/>
            <person name="Jacobs-Sera D."/>
            <person name="Hendrix R.W."/>
            <person name="Hatfull G.F."/>
        </authorList>
    </citation>
    <scope>NUCLEOTIDE SEQUENCE</scope>
</reference>
<dbReference type="EMBL" id="GDKF01000976">
    <property type="protein sequence ID" value="JAT77646.1"/>
    <property type="molecule type" value="Transcribed_RNA"/>
</dbReference>
<protein>
    <submittedName>
        <fullName evidence="1">Uncharacterized protein</fullName>
    </submittedName>
</protein>
<dbReference type="PANTHER" id="PTHR37204:SF1">
    <property type="entry name" value="TRANSMEMBRANE PROTEIN"/>
    <property type="match status" value="1"/>
</dbReference>
<dbReference type="AlphaFoldDB" id="A0A1D2AEJ8"/>
<evidence type="ECO:0000313" key="1">
    <source>
        <dbReference type="EMBL" id="JAT77646.1"/>
    </source>
</evidence>
<sequence length="311" mass="32893">MADNTPASIQPGASSVTIPDMTASLNAKVVVSDDQQADPAQLAACYDAMAANFLQHGLNIEAVQATRQYFDLSQGTVPRPLEYARFPSPLPEAAVRLGVLFMQKCNPTLASLAHQAALDIARHIPPGYLLHLNEPSHYHVTVFMTSQPHTLRPDPFDPGWAPPSGDAPPADWAAPAPAALARELRAMAAAAAAEPPPRLRAQRLLLADSGTLLLCSVDVSGGLAALRRRLRRAFPGAPPRQSTIVHCSLGRVLGGEGVDADAAARIAAACDAWTMRLAGAEWTAPGLTHVRETVFTTVEGPAVFMPFASEP</sequence>
<organism evidence="1">
    <name type="scientific">Auxenochlorella protothecoides</name>
    <name type="common">Green microalga</name>
    <name type="synonym">Chlorella protothecoides</name>
    <dbReference type="NCBI Taxonomy" id="3075"/>
    <lineage>
        <taxon>Eukaryota</taxon>
        <taxon>Viridiplantae</taxon>
        <taxon>Chlorophyta</taxon>
        <taxon>core chlorophytes</taxon>
        <taxon>Trebouxiophyceae</taxon>
        <taxon>Chlorellales</taxon>
        <taxon>Chlorellaceae</taxon>
        <taxon>Auxenochlorella</taxon>
    </lineage>
</organism>